<dbReference type="GO" id="GO:0140098">
    <property type="term" value="F:catalytic activity, acting on RNA"/>
    <property type="evidence" value="ECO:0007669"/>
    <property type="project" value="UniProtKB-ARBA"/>
</dbReference>
<comment type="similarity">
    <text evidence="1 3">Belongs to the pseudouridine synthase RsuA family.</text>
</comment>
<feature type="domain" description="Pseudouridine synthase RsuA/RluA-like" evidence="4">
    <location>
        <begin position="4"/>
        <end position="148"/>
    </location>
</feature>
<proteinExistence type="inferred from homology"/>
<evidence type="ECO:0000313" key="6">
    <source>
        <dbReference type="Proteomes" id="UP000218327"/>
    </source>
</evidence>
<dbReference type="PANTHER" id="PTHR47683">
    <property type="entry name" value="PSEUDOURIDINE SYNTHASE FAMILY PROTEIN-RELATED"/>
    <property type="match status" value="1"/>
</dbReference>
<dbReference type="Pfam" id="PF00849">
    <property type="entry name" value="PseudoU_synth_2"/>
    <property type="match status" value="1"/>
</dbReference>
<reference evidence="6" key="1">
    <citation type="submission" date="2017-08" db="EMBL/GenBank/DDBJ databases">
        <title>A dynamic microbial community with high functional redundancy inhabits the cold, oxic subseafloor aquifer.</title>
        <authorList>
            <person name="Tully B.J."/>
            <person name="Wheat C.G."/>
            <person name="Glazer B.T."/>
            <person name="Huber J.A."/>
        </authorList>
    </citation>
    <scope>NUCLEOTIDE SEQUENCE [LARGE SCALE GENOMIC DNA]</scope>
</reference>
<dbReference type="NCBIfam" id="TIGR00093">
    <property type="entry name" value="pseudouridine synthase"/>
    <property type="match status" value="1"/>
</dbReference>
<dbReference type="EC" id="5.4.99.-" evidence="3"/>
<evidence type="ECO:0000259" key="4">
    <source>
        <dbReference type="Pfam" id="PF00849"/>
    </source>
</evidence>
<comment type="caution">
    <text evidence="5">The sequence shown here is derived from an EMBL/GenBank/DDBJ whole genome shotgun (WGS) entry which is preliminary data.</text>
</comment>
<accession>A0A2A5B3D3</accession>
<keyword evidence="2 3" id="KW-0413">Isomerase</keyword>
<gene>
    <name evidence="5" type="ORF">COA96_06190</name>
</gene>
<evidence type="ECO:0000256" key="3">
    <source>
        <dbReference type="RuleBase" id="RU003887"/>
    </source>
</evidence>
<dbReference type="PANTHER" id="PTHR47683:SF2">
    <property type="entry name" value="RNA-BINDING S4 DOMAIN-CONTAINING PROTEIN"/>
    <property type="match status" value="1"/>
</dbReference>
<name>A0A2A5B3D3_9GAMM</name>
<evidence type="ECO:0000313" key="5">
    <source>
        <dbReference type="EMBL" id="PCJ26084.1"/>
    </source>
</evidence>
<dbReference type="Gene3D" id="3.30.70.580">
    <property type="entry name" value="Pseudouridine synthase I, catalytic domain, N-terminal subdomain"/>
    <property type="match status" value="1"/>
</dbReference>
<evidence type="ECO:0000256" key="1">
    <source>
        <dbReference type="ARBA" id="ARBA00008348"/>
    </source>
</evidence>
<evidence type="ECO:0000256" key="2">
    <source>
        <dbReference type="ARBA" id="ARBA00023235"/>
    </source>
</evidence>
<dbReference type="InterPro" id="IPR020103">
    <property type="entry name" value="PsdUridine_synth_cat_dom_sf"/>
</dbReference>
<dbReference type="Proteomes" id="UP000218327">
    <property type="component" value="Unassembled WGS sequence"/>
</dbReference>
<dbReference type="InterPro" id="IPR042092">
    <property type="entry name" value="PsdUridine_s_RsuA/RluB/E/F_cat"/>
</dbReference>
<dbReference type="InterPro" id="IPR020094">
    <property type="entry name" value="TruA/RsuA/RluB/E/F_N"/>
</dbReference>
<dbReference type="SUPFAM" id="SSF55120">
    <property type="entry name" value="Pseudouridine synthase"/>
    <property type="match status" value="1"/>
</dbReference>
<dbReference type="GO" id="GO:0001522">
    <property type="term" value="P:pseudouridine synthesis"/>
    <property type="evidence" value="ECO:0007669"/>
    <property type="project" value="InterPro"/>
</dbReference>
<protein>
    <recommendedName>
        <fullName evidence="3">Pseudouridine synthase</fullName>
        <ecNumber evidence="3">5.4.99.-</ecNumber>
    </recommendedName>
</protein>
<dbReference type="GO" id="GO:0006364">
    <property type="term" value="P:rRNA processing"/>
    <property type="evidence" value="ECO:0007669"/>
    <property type="project" value="UniProtKB-ARBA"/>
</dbReference>
<dbReference type="EMBL" id="NVVJ01000013">
    <property type="protein sequence ID" value="PCJ26084.1"/>
    <property type="molecule type" value="Genomic_DNA"/>
</dbReference>
<dbReference type="Gene3D" id="3.30.70.1560">
    <property type="entry name" value="Alpha-L RNA-binding motif"/>
    <property type="match status" value="1"/>
</dbReference>
<dbReference type="AlphaFoldDB" id="A0A2A5B3D3"/>
<dbReference type="InterPro" id="IPR000748">
    <property type="entry name" value="PsdUridine_synth_RsuA/RluB/E/F"/>
</dbReference>
<dbReference type="GO" id="GO:0009982">
    <property type="term" value="F:pseudouridine synthase activity"/>
    <property type="evidence" value="ECO:0007669"/>
    <property type="project" value="InterPro"/>
</dbReference>
<dbReference type="InterPro" id="IPR018496">
    <property type="entry name" value="PsdUridine_synth_RsuA/RluB_CS"/>
</dbReference>
<dbReference type="InterPro" id="IPR006145">
    <property type="entry name" value="PsdUridine_synth_RsuA/RluA"/>
</dbReference>
<sequence length="179" mass="20381">MSQILLFNKPFGVLSQFTSEPNHRTLAEFIQHKGFYAAGRLDKDSEGLLLLTDDGKLQQSISDPKFGKSKTYLVQVEGLVDEVNLRRLRQGVELKDGLSKPAQASLVEDPELWLRDPPIRERQNIPTSWIELTITEGRNRQVRRMTAAVGYPTLRLIRTRVASWELGDLKPGQWELVEA</sequence>
<organism evidence="5 6">
    <name type="scientific">SAR86 cluster bacterium</name>
    <dbReference type="NCBI Taxonomy" id="2030880"/>
    <lineage>
        <taxon>Bacteria</taxon>
        <taxon>Pseudomonadati</taxon>
        <taxon>Pseudomonadota</taxon>
        <taxon>Gammaproteobacteria</taxon>
        <taxon>SAR86 cluster</taxon>
    </lineage>
</organism>
<dbReference type="InterPro" id="IPR050343">
    <property type="entry name" value="RsuA_PseudoU_synthase"/>
</dbReference>
<dbReference type="PROSITE" id="PS01149">
    <property type="entry name" value="PSI_RSU"/>
    <property type="match status" value="1"/>
</dbReference>
<dbReference type="GO" id="GO:0003723">
    <property type="term" value="F:RNA binding"/>
    <property type="evidence" value="ECO:0007669"/>
    <property type="project" value="InterPro"/>
</dbReference>